<feature type="domain" description="HTH tetR-type" evidence="3">
    <location>
        <begin position="16"/>
        <end position="77"/>
    </location>
</feature>
<name>A0ABX9RKW2_9ACTN</name>
<dbReference type="InterPro" id="IPR049397">
    <property type="entry name" value="EthR_C"/>
</dbReference>
<dbReference type="Pfam" id="PF00440">
    <property type="entry name" value="TetR_N"/>
    <property type="match status" value="1"/>
</dbReference>
<evidence type="ECO:0000313" key="5">
    <source>
        <dbReference type="Proteomes" id="UP000271548"/>
    </source>
</evidence>
<dbReference type="InterPro" id="IPR036271">
    <property type="entry name" value="Tet_transcr_reg_TetR-rel_C_sf"/>
</dbReference>
<dbReference type="InterPro" id="IPR009057">
    <property type="entry name" value="Homeodomain-like_sf"/>
</dbReference>
<dbReference type="PANTHER" id="PTHR30055">
    <property type="entry name" value="HTH-TYPE TRANSCRIPTIONAL REGULATOR RUTR"/>
    <property type="match status" value="1"/>
</dbReference>
<protein>
    <submittedName>
        <fullName evidence="4">TetR/AcrR family transcriptional regulator</fullName>
    </submittedName>
</protein>
<evidence type="ECO:0000256" key="1">
    <source>
        <dbReference type="ARBA" id="ARBA00023125"/>
    </source>
</evidence>
<dbReference type="Pfam" id="PF21313">
    <property type="entry name" value="EthR_C"/>
    <property type="match status" value="1"/>
</dbReference>
<dbReference type="SUPFAM" id="SSF48498">
    <property type="entry name" value="Tetracyclin repressor-like, C-terminal domain"/>
    <property type="match status" value="1"/>
</dbReference>
<dbReference type="SUPFAM" id="SSF46689">
    <property type="entry name" value="Homeodomain-like"/>
    <property type="match status" value="1"/>
</dbReference>
<dbReference type="Gene3D" id="1.10.10.60">
    <property type="entry name" value="Homeodomain-like"/>
    <property type="match status" value="1"/>
</dbReference>
<dbReference type="PROSITE" id="PS50977">
    <property type="entry name" value="HTH_TETR_2"/>
    <property type="match status" value="1"/>
</dbReference>
<sequence length="223" mass="24415">MPSITRRRSGGSDRRLPVEAQILAATERLLAEGESFTELGVQRIAREAGVARSTFYMHFADKTELLLRLAESFTGVAFGIAREWEPAPEGPPVGGSVGLDALAAGFREILAVYRQHSGVLAAITEVSGYEPVIRRFWRARLDLFLVRTAQVLEEEKRAGRVPAEVDIAAASRLIVLGGERFLADHVATDDGSGDEAAARELAETWWYGVYRRPAGPETPVDRP</sequence>
<evidence type="ECO:0000259" key="3">
    <source>
        <dbReference type="PROSITE" id="PS50977"/>
    </source>
</evidence>
<dbReference type="Proteomes" id="UP000271548">
    <property type="component" value="Unassembled WGS sequence"/>
</dbReference>
<dbReference type="InterPro" id="IPR050109">
    <property type="entry name" value="HTH-type_TetR-like_transc_reg"/>
</dbReference>
<keyword evidence="1 2" id="KW-0238">DNA-binding</keyword>
<evidence type="ECO:0000313" key="4">
    <source>
        <dbReference type="EMBL" id="RKN23873.1"/>
    </source>
</evidence>
<evidence type="ECO:0000256" key="2">
    <source>
        <dbReference type="PROSITE-ProRule" id="PRU00335"/>
    </source>
</evidence>
<reference evidence="4 5" key="1">
    <citation type="submission" date="2018-09" db="EMBL/GenBank/DDBJ databases">
        <title>Micromonospora sp. nov. MS1-9, isolated from a root of Musa sp.</title>
        <authorList>
            <person name="Kuncharoen N."/>
            <person name="Kudo T."/>
            <person name="Ohkuma M."/>
            <person name="Yuki M."/>
            <person name="Tanasupawat S."/>
        </authorList>
    </citation>
    <scope>NUCLEOTIDE SEQUENCE [LARGE SCALE GENOMIC DNA]</scope>
    <source>
        <strain evidence="4 5">NGC1-4</strain>
    </source>
</reference>
<dbReference type="EMBL" id="RAZS01000001">
    <property type="protein sequence ID" value="RKN23873.1"/>
    <property type="molecule type" value="Genomic_DNA"/>
</dbReference>
<comment type="caution">
    <text evidence="4">The sequence shown here is derived from an EMBL/GenBank/DDBJ whole genome shotgun (WGS) entry which is preliminary data.</text>
</comment>
<organism evidence="4 5">
    <name type="scientific">Micromonospora musae</name>
    <dbReference type="NCBI Taxonomy" id="1894970"/>
    <lineage>
        <taxon>Bacteria</taxon>
        <taxon>Bacillati</taxon>
        <taxon>Actinomycetota</taxon>
        <taxon>Actinomycetes</taxon>
        <taxon>Micromonosporales</taxon>
        <taxon>Micromonosporaceae</taxon>
        <taxon>Micromonospora</taxon>
    </lineage>
</organism>
<gene>
    <name evidence="4" type="ORF">D7147_02260</name>
</gene>
<dbReference type="InterPro" id="IPR001647">
    <property type="entry name" value="HTH_TetR"/>
</dbReference>
<dbReference type="RefSeq" id="WP_120673550.1">
    <property type="nucleotide sequence ID" value="NZ_RAZS01000001.1"/>
</dbReference>
<accession>A0ABX9RKW2</accession>
<proteinExistence type="predicted"/>
<dbReference type="Gene3D" id="1.10.357.10">
    <property type="entry name" value="Tetracycline Repressor, domain 2"/>
    <property type="match status" value="1"/>
</dbReference>
<feature type="DNA-binding region" description="H-T-H motif" evidence="2">
    <location>
        <begin position="40"/>
        <end position="59"/>
    </location>
</feature>
<keyword evidence="5" id="KW-1185">Reference proteome</keyword>
<dbReference type="PANTHER" id="PTHR30055:SF184">
    <property type="entry name" value="HTH-TYPE TRANSCRIPTIONAL REGULATOR ETHR"/>
    <property type="match status" value="1"/>
</dbReference>